<evidence type="ECO:0000256" key="2">
    <source>
        <dbReference type="SAM" id="Phobius"/>
    </source>
</evidence>
<evidence type="ECO:0000313" key="3">
    <source>
        <dbReference type="EMBL" id="SEO74499.1"/>
    </source>
</evidence>
<keyword evidence="2" id="KW-1133">Transmembrane helix</keyword>
<feature type="compositionally biased region" description="Acidic residues" evidence="1">
    <location>
        <begin position="260"/>
        <end position="270"/>
    </location>
</feature>
<dbReference type="SUPFAM" id="SSF103647">
    <property type="entry name" value="TSP type-3 repeat"/>
    <property type="match status" value="1"/>
</dbReference>
<dbReference type="AlphaFoldDB" id="A0A1H8S658"/>
<keyword evidence="2" id="KW-0812">Transmembrane</keyword>
<dbReference type="SUPFAM" id="SSF63829">
    <property type="entry name" value="Calcium-dependent phosphotriesterase"/>
    <property type="match status" value="1"/>
</dbReference>
<feature type="compositionally biased region" description="Acidic residues" evidence="1">
    <location>
        <begin position="287"/>
        <end position="305"/>
    </location>
</feature>
<dbReference type="RefSeq" id="WP_211611376.1">
    <property type="nucleotide sequence ID" value="NZ_FOCX01000018.1"/>
</dbReference>
<dbReference type="Gene3D" id="4.10.1080.10">
    <property type="entry name" value="TSP type-3 repeat"/>
    <property type="match status" value="1"/>
</dbReference>
<gene>
    <name evidence="3" type="ORF">SAMN05216388_101812</name>
</gene>
<dbReference type="GO" id="GO:0005509">
    <property type="term" value="F:calcium ion binding"/>
    <property type="evidence" value="ECO:0007669"/>
    <property type="project" value="InterPro"/>
</dbReference>
<feature type="region of interest" description="Disordered" evidence="1">
    <location>
        <begin position="241"/>
        <end position="327"/>
    </location>
</feature>
<proteinExistence type="predicted"/>
<dbReference type="Proteomes" id="UP000198775">
    <property type="component" value="Unassembled WGS sequence"/>
</dbReference>
<feature type="transmembrane region" description="Helical" evidence="2">
    <location>
        <begin position="323"/>
        <end position="341"/>
    </location>
</feature>
<evidence type="ECO:0000313" key="4">
    <source>
        <dbReference type="Proteomes" id="UP000198775"/>
    </source>
</evidence>
<reference evidence="4" key="1">
    <citation type="submission" date="2016-10" db="EMBL/GenBank/DDBJ databases">
        <authorList>
            <person name="Varghese N."/>
            <person name="Submissions S."/>
        </authorList>
    </citation>
    <scope>NUCLEOTIDE SEQUENCE [LARGE SCALE GENOMIC DNA]</scope>
    <source>
        <strain evidence="4">IBRC-M 10043</strain>
    </source>
</reference>
<dbReference type="InterPro" id="IPR028974">
    <property type="entry name" value="TSP_type-3_rpt"/>
</dbReference>
<sequence>MNRREFLQTSAGGIGGIALSVVPVHGQQDTDPNPKVVSQFAPPKPNARGITFDGESLWVGHEKDNGDLIYELGTDGRIKQSFSFPGDDTMPDIYGITAMNDHLFAVGDEFILHESRQPVLYKITKQGERVTRYETSGSFGYQGIANDGTRLFVSKGEQIVRVLTTAANQYRSIGVPQEFQGLCYDGTDFWGTANANIFRFTSDGTVKQRFSYPADYGIGIAHDGRYLYMIDKDQNRIFKLDPDVAGGNTEAGPSTQQPDSDGDGISDSQDENPQKPSTARSHRTEQDSDGDGVPDSDDYAPDDPEVQAKSDLEESGSSGIGPGFGPFSALAALGGASAYFLKKRMTDE</sequence>
<keyword evidence="4" id="KW-1185">Reference proteome</keyword>
<name>A0A1H8S658_9EURY</name>
<dbReference type="EMBL" id="FOCX01000018">
    <property type="protein sequence ID" value="SEO74499.1"/>
    <property type="molecule type" value="Genomic_DNA"/>
</dbReference>
<accession>A0A1H8S658</accession>
<evidence type="ECO:0000256" key="1">
    <source>
        <dbReference type="SAM" id="MobiDB-lite"/>
    </source>
</evidence>
<keyword evidence="2" id="KW-0472">Membrane</keyword>
<organism evidence="3 4">
    <name type="scientific">Halorientalis persicus</name>
    <dbReference type="NCBI Taxonomy" id="1367881"/>
    <lineage>
        <taxon>Archaea</taxon>
        <taxon>Methanobacteriati</taxon>
        <taxon>Methanobacteriota</taxon>
        <taxon>Stenosarchaea group</taxon>
        <taxon>Halobacteria</taxon>
        <taxon>Halobacteriales</taxon>
        <taxon>Haloarculaceae</taxon>
        <taxon>Halorientalis</taxon>
    </lineage>
</organism>
<protein>
    <submittedName>
        <fullName evidence="3">Uncharacterized protein</fullName>
    </submittedName>
</protein>